<dbReference type="Pfam" id="PF13873">
    <property type="entry name" value="Myb_DNA-bind_5"/>
    <property type="match status" value="1"/>
</dbReference>
<name>A0ABM1DYN9_PRICU</name>
<comment type="function">
    <text evidence="3">Involved in transvection phenomena (= synapsis-dependent gene expression), where the synaptic pairing of chromosomes carrying genes with which zeste interacts influences the expression of these genes. Zeste binds to DNA and stimulates transcription from a nearby promoter.</text>
</comment>
<evidence type="ECO:0000256" key="4">
    <source>
        <dbReference type="SAM" id="Coils"/>
    </source>
</evidence>
<feature type="domain" description="Myb/SANT-like DNA-binding" evidence="6">
    <location>
        <begin position="8"/>
        <end position="84"/>
    </location>
</feature>
<dbReference type="PANTHER" id="PTHR23098">
    <property type="entry name" value="AGAP001331-PA-RELATED"/>
    <property type="match status" value="1"/>
</dbReference>
<dbReference type="RefSeq" id="XP_014665060.1">
    <property type="nucleotide sequence ID" value="XM_014809574.1"/>
</dbReference>
<organism evidence="7 8">
    <name type="scientific">Priapulus caudatus</name>
    <name type="common">Priapulid worm</name>
    <dbReference type="NCBI Taxonomy" id="37621"/>
    <lineage>
        <taxon>Eukaryota</taxon>
        <taxon>Metazoa</taxon>
        <taxon>Ecdysozoa</taxon>
        <taxon>Scalidophora</taxon>
        <taxon>Priapulida</taxon>
        <taxon>Priapulimorpha</taxon>
        <taxon>Priapulimorphida</taxon>
        <taxon>Priapulidae</taxon>
        <taxon>Priapulus</taxon>
    </lineage>
</organism>
<dbReference type="InterPro" id="IPR028002">
    <property type="entry name" value="Myb_DNA-bind_5"/>
</dbReference>
<evidence type="ECO:0000313" key="7">
    <source>
        <dbReference type="Proteomes" id="UP000695022"/>
    </source>
</evidence>
<keyword evidence="4" id="KW-0175">Coiled coil</keyword>
<reference evidence="8" key="1">
    <citation type="submission" date="2025-08" db="UniProtKB">
        <authorList>
            <consortium name="RefSeq"/>
        </authorList>
    </citation>
    <scope>IDENTIFICATION</scope>
</reference>
<gene>
    <name evidence="8" type="primary">LOC106807277</name>
</gene>
<dbReference type="Gene3D" id="1.10.10.60">
    <property type="entry name" value="Homeodomain-like"/>
    <property type="match status" value="1"/>
</dbReference>
<evidence type="ECO:0000256" key="2">
    <source>
        <dbReference type="ARBA" id="ARBA00016807"/>
    </source>
</evidence>
<evidence type="ECO:0000259" key="6">
    <source>
        <dbReference type="Pfam" id="PF13873"/>
    </source>
</evidence>
<feature type="coiled-coil region" evidence="4">
    <location>
        <begin position="153"/>
        <end position="180"/>
    </location>
</feature>
<proteinExistence type="predicted"/>
<keyword evidence="7" id="KW-1185">Reference proteome</keyword>
<evidence type="ECO:0000313" key="8">
    <source>
        <dbReference type="RefSeq" id="XP_014665060.1"/>
    </source>
</evidence>
<dbReference type="PANTHER" id="PTHR23098:SF23">
    <property type="entry name" value="MYB-RELATED TRANSCRIPTION FACTOR, PARTNER OF PROFILIN-LIKE ISOFORM X2-RELATED"/>
    <property type="match status" value="1"/>
</dbReference>
<protein>
    <recommendedName>
        <fullName evidence="2">Regulatory protein zeste</fullName>
    </recommendedName>
</protein>
<feature type="region of interest" description="Disordered" evidence="5">
    <location>
        <begin position="79"/>
        <end position="101"/>
    </location>
</feature>
<dbReference type="GeneID" id="106807277"/>
<evidence type="ECO:0000256" key="3">
    <source>
        <dbReference type="ARBA" id="ARBA00025466"/>
    </source>
</evidence>
<evidence type="ECO:0000256" key="5">
    <source>
        <dbReference type="SAM" id="MobiDB-lite"/>
    </source>
</evidence>
<evidence type="ECO:0000256" key="1">
    <source>
        <dbReference type="ARBA" id="ARBA00011764"/>
    </source>
</evidence>
<comment type="subunit">
    <text evidence="1">Self-associates forming complexes of several hundred monomers.</text>
</comment>
<accession>A0ABM1DYN9</accession>
<dbReference type="Proteomes" id="UP000695022">
    <property type="component" value="Unplaced"/>
</dbReference>
<sequence length="184" mass="21236">MEKTERKRRPKFALAELEVLADEVSLQKDILFGKFSSTVTFQRKKALWCSIAEKVNAVSEVERTGEECRKKWQYTQSDVKQKAARRKRDGAATGGGTLNVPDLSPIEEKIASLLPSASTQAELTKEGWQQQHSAKKRKHEEIVEPDELISIERQRLCVEEERLTTERERLQVEEERLEVEVEKQ</sequence>